<accession>A0A1E4RRF0</accession>
<dbReference type="GeneID" id="30992811"/>
<keyword evidence="3" id="KW-1185">Reference proteome</keyword>
<proteinExistence type="predicted"/>
<evidence type="ECO:0000313" key="2">
    <source>
        <dbReference type="EMBL" id="ODV69635.1"/>
    </source>
</evidence>
<dbReference type="RefSeq" id="XP_020078702.1">
    <property type="nucleotide sequence ID" value="XM_020218261.1"/>
</dbReference>
<sequence>MVEFSELPSRVIERVIGYLPQQDVINLMLTNYQFYQPGLKKLYRKISIQIDPILVAKPREAKHYKIDYLDSNETVLYGFQSTSNDYETHEKLLKVRITALILAISVNHELAEYIEEIYIDDHKYKIDTIKEMNKLFEVLSSLKSNLKKIYTNHRLRKLIKYKKLVSEFKLESVIIDSIEDFNLLRGNERELMITFKEKSDFHYYDFGKLSLDSLIIINDEVLYGQVIKYFNECFGIKPFKFKLQKFNYYHSHYPHELPFINFDNIKQLQLSIGCNELQCQQTCYDLSQFEYPSLDTVLIIQNTDAKLTNHENNEKWDITIFNYIRKLFNQTKLTNLSIRHNPNNEGIINDGYEGNYLRREKLYGKILPNFLTNQQGINLFYPNLVTSLSCYEPAMNVLMWNGCKCAHCTKYLGLLDEFLIHHKYYNFKTELYKDLITCNLISVISTKLSSRLTFDELIGDFLINAKPLKNISWDFHQNHFSIPFKCLNYKNYEEADFEDDKDPIDEELYFDAESCPNDCKFYNIPFHNKITICISHYINDLILKMINLNRGNAEDVVIGGINDENDGSTSFQLNKLLINGLVYHFDHELNGTAFFSNIHDDT</sequence>
<organism evidence="2 3">
    <name type="scientific">Hyphopichia burtonii NRRL Y-1933</name>
    <dbReference type="NCBI Taxonomy" id="984485"/>
    <lineage>
        <taxon>Eukaryota</taxon>
        <taxon>Fungi</taxon>
        <taxon>Dikarya</taxon>
        <taxon>Ascomycota</taxon>
        <taxon>Saccharomycotina</taxon>
        <taxon>Pichiomycetes</taxon>
        <taxon>Debaryomycetaceae</taxon>
        <taxon>Hyphopichia</taxon>
    </lineage>
</organism>
<dbReference type="AlphaFoldDB" id="A0A1E4RRF0"/>
<dbReference type="InterPro" id="IPR001810">
    <property type="entry name" value="F-box_dom"/>
</dbReference>
<name>A0A1E4RRF0_9ASCO</name>
<dbReference type="OrthoDB" id="3976101at2759"/>
<reference evidence="3" key="1">
    <citation type="submission" date="2016-05" db="EMBL/GenBank/DDBJ databases">
        <title>Comparative genomics of biotechnologically important yeasts.</title>
        <authorList>
            <consortium name="DOE Joint Genome Institute"/>
            <person name="Riley R."/>
            <person name="Haridas S."/>
            <person name="Wolfe K.H."/>
            <person name="Lopes M.R."/>
            <person name="Hittinger C.T."/>
            <person name="Goker M."/>
            <person name="Salamov A."/>
            <person name="Wisecaver J."/>
            <person name="Long T.M."/>
            <person name="Aerts A.L."/>
            <person name="Barry K."/>
            <person name="Choi C."/>
            <person name="Clum A."/>
            <person name="Coughlan A.Y."/>
            <person name="Deshpande S."/>
            <person name="Douglass A.P."/>
            <person name="Hanson S.J."/>
            <person name="Klenk H.-P."/>
            <person name="Labutti K."/>
            <person name="Lapidus A."/>
            <person name="Lindquist E."/>
            <person name="Lipzen A."/>
            <person name="Meier-Kolthoff J.P."/>
            <person name="Ohm R.A."/>
            <person name="Otillar R.P."/>
            <person name="Pangilinan J."/>
            <person name="Peng Y."/>
            <person name="Rokas A."/>
            <person name="Rosa C.A."/>
            <person name="Scheuner C."/>
            <person name="Sibirny A.A."/>
            <person name="Slot J.C."/>
            <person name="Stielow J.B."/>
            <person name="Sun H."/>
            <person name="Kurtzman C.P."/>
            <person name="Blackwell M."/>
            <person name="Grigoriev I.V."/>
            <person name="Jeffries T.W."/>
        </authorList>
    </citation>
    <scope>NUCLEOTIDE SEQUENCE [LARGE SCALE GENOMIC DNA]</scope>
    <source>
        <strain evidence="3">NRRL Y-1933</strain>
    </source>
</reference>
<dbReference type="PROSITE" id="PS50181">
    <property type="entry name" value="FBOX"/>
    <property type="match status" value="1"/>
</dbReference>
<dbReference type="EMBL" id="KV454538">
    <property type="protein sequence ID" value="ODV69635.1"/>
    <property type="molecule type" value="Genomic_DNA"/>
</dbReference>
<feature type="domain" description="F-box" evidence="1">
    <location>
        <begin position="1"/>
        <end position="46"/>
    </location>
</feature>
<gene>
    <name evidence="2" type="ORF">HYPBUDRAFT_103395</name>
</gene>
<evidence type="ECO:0000313" key="3">
    <source>
        <dbReference type="Proteomes" id="UP000095085"/>
    </source>
</evidence>
<dbReference type="Proteomes" id="UP000095085">
    <property type="component" value="Unassembled WGS sequence"/>
</dbReference>
<dbReference type="STRING" id="984485.A0A1E4RRF0"/>
<protein>
    <recommendedName>
        <fullName evidence="1">F-box domain-containing protein</fullName>
    </recommendedName>
</protein>
<evidence type="ECO:0000259" key="1">
    <source>
        <dbReference type="PROSITE" id="PS50181"/>
    </source>
</evidence>